<dbReference type="OMA" id="LWSSDHV"/>
<dbReference type="SUPFAM" id="SSF56219">
    <property type="entry name" value="DNase I-like"/>
    <property type="match status" value="1"/>
</dbReference>
<gene>
    <name evidence="3" type="ORF">HHK36_004015</name>
</gene>
<evidence type="ECO:0000256" key="1">
    <source>
        <dbReference type="SAM" id="MobiDB-lite"/>
    </source>
</evidence>
<dbReference type="EMBL" id="JABCRI010000002">
    <property type="protein sequence ID" value="KAF8411464.1"/>
    <property type="molecule type" value="Genomic_DNA"/>
</dbReference>
<dbReference type="InterPro" id="IPR036691">
    <property type="entry name" value="Endo/exonu/phosph_ase_sf"/>
</dbReference>
<dbReference type="PANTHER" id="PTHR12121:SF79">
    <property type="entry name" value="CARBON CATABOLITE REPRESSOR PROTEIN 4 HOMOLOG 1-LIKE ISOFORM X1"/>
    <property type="match status" value="1"/>
</dbReference>
<protein>
    <recommendedName>
        <fullName evidence="2">Endonuclease/exonuclease/phosphatase domain-containing protein</fullName>
    </recommendedName>
</protein>
<feature type="compositionally biased region" description="Basic and acidic residues" evidence="1">
    <location>
        <begin position="568"/>
        <end position="587"/>
    </location>
</feature>
<feature type="region of interest" description="Disordered" evidence="1">
    <location>
        <begin position="552"/>
        <end position="603"/>
    </location>
</feature>
<dbReference type="OrthoDB" id="428734at2759"/>
<dbReference type="Pfam" id="PF03372">
    <property type="entry name" value="Exo_endo_phos"/>
    <property type="match status" value="1"/>
</dbReference>
<dbReference type="AlphaFoldDB" id="A0A834ZPB1"/>
<keyword evidence="4" id="KW-1185">Reference proteome</keyword>
<comment type="caution">
    <text evidence="3">The sequence shown here is derived from an EMBL/GenBank/DDBJ whole genome shotgun (WGS) entry which is preliminary data.</text>
</comment>
<dbReference type="InterPro" id="IPR050410">
    <property type="entry name" value="CCR4/nocturin_mRNA_transcr"/>
</dbReference>
<dbReference type="GO" id="GO:0000175">
    <property type="term" value="F:3'-5'-RNA exonuclease activity"/>
    <property type="evidence" value="ECO:0007669"/>
    <property type="project" value="TreeGrafter"/>
</dbReference>
<name>A0A834ZPB1_TETSI</name>
<accession>A0A834ZPB1</accession>
<dbReference type="InterPro" id="IPR005135">
    <property type="entry name" value="Endo/exonuclease/phosphatase"/>
</dbReference>
<evidence type="ECO:0000313" key="3">
    <source>
        <dbReference type="EMBL" id="KAF8411464.1"/>
    </source>
</evidence>
<feature type="domain" description="Endonuclease/exonuclease/phosphatase" evidence="2">
    <location>
        <begin position="240"/>
        <end position="481"/>
    </location>
</feature>
<dbReference type="Proteomes" id="UP000655225">
    <property type="component" value="Unassembled WGS sequence"/>
</dbReference>
<evidence type="ECO:0000313" key="4">
    <source>
        <dbReference type="Proteomes" id="UP000655225"/>
    </source>
</evidence>
<proteinExistence type="predicted"/>
<dbReference type="Gene3D" id="3.60.10.10">
    <property type="entry name" value="Endonuclease/exonuclease/phosphatase"/>
    <property type="match status" value="1"/>
</dbReference>
<dbReference type="PANTHER" id="PTHR12121">
    <property type="entry name" value="CARBON CATABOLITE REPRESSOR PROTEIN 4"/>
    <property type="match status" value="1"/>
</dbReference>
<evidence type="ECO:0000259" key="2">
    <source>
        <dbReference type="Pfam" id="PF03372"/>
    </source>
</evidence>
<reference evidence="3 4" key="1">
    <citation type="submission" date="2020-04" db="EMBL/GenBank/DDBJ databases">
        <title>Plant Genome Project.</title>
        <authorList>
            <person name="Zhang R.-G."/>
        </authorList>
    </citation>
    <scope>NUCLEOTIDE SEQUENCE [LARGE SCALE GENOMIC DNA]</scope>
    <source>
        <strain evidence="3">YNK0</strain>
        <tissue evidence="3">Leaf</tissue>
    </source>
</reference>
<organism evidence="3 4">
    <name type="scientific">Tetracentron sinense</name>
    <name type="common">Spur-leaf</name>
    <dbReference type="NCBI Taxonomy" id="13715"/>
    <lineage>
        <taxon>Eukaryota</taxon>
        <taxon>Viridiplantae</taxon>
        <taxon>Streptophyta</taxon>
        <taxon>Embryophyta</taxon>
        <taxon>Tracheophyta</taxon>
        <taxon>Spermatophyta</taxon>
        <taxon>Magnoliopsida</taxon>
        <taxon>Trochodendrales</taxon>
        <taxon>Trochodendraceae</taxon>
        <taxon>Tetracentron</taxon>
    </lineage>
</organism>
<sequence>MEYNLRGILTPCDVPVVGYEMKANAFVLHKNYLTLPSLQLFKLDPRCKTFNCHVSRYRELLHPSEVATTQCISGVTLKMPVKESCHCSTKFCFETLNSHHAHHCQAVESVRKTSNVDDQELGMHTNCGSSSPADSGPAFGNGSLLDGLVMERECKSWVKVCSSNTYAPSRDDCGFRLRLESVAIDCTKELLAPLNIIMTDLVIAAPIYCCRCMTQIGPPKEFRNFHIVSRSSGAGTFSVLSYNVLSDIYANMGLHSYCPEWALTWEYRRQNLLREITGYKADILCLQEVNFFIPVLQIQINRCWNDWYGESLIVQIFCWGNYYKDYFNVSTDRGSKTDGCAICFRRDKFKEIMKYELEFENIVQSVVRGLRKCQNKDIGSRLMKDNVALIVVLEPKKRAFSDALHSRICVANTHIHSNKDLTDVKLWQVATLVNGLKDIVEQAYIPLVVCGDLNSLPGCAPHSLLANAKVETDHEEMTTDPLEVFPTLNLEPSLPLVRPRFYFLEDHKGISLKVEGLLELLDLESMRETFLPSPQWSLDHIALMATFSTAPYYPDPRLRDPPPVFPPQKEKKSKDEAPSPTTDKKSNGEAPSPTTEKILGFTL</sequence>